<feature type="compositionally biased region" description="Polar residues" evidence="2">
    <location>
        <begin position="468"/>
        <end position="483"/>
    </location>
</feature>
<comment type="caution">
    <text evidence="3">The sequence shown here is derived from an EMBL/GenBank/DDBJ whole genome shotgun (WGS) entry which is preliminary data.</text>
</comment>
<dbReference type="OrthoDB" id="10032043at2759"/>
<dbReference type="AlphaFoldDB" id="A0A814NZH2"/>
<name>A0A814NZH2_9BILA</name>
<evidence type="ECO:0000313" key="5">
    <source>
        <dbReference type="Proteomes" id="UP000663829"/>
    </source>
</evidence>
<feature type="coiled-coil region" evidence="1">
    <location>
        <begin position="356"/>
        <end position="383"/>
    </location>
</feature>
<sequence length="531" mass="60159">MQKNIPIYNSSRMTPTTYSIAPENHQHQQQILTSNACLAYFLYRTDIDDYKPRTLTQTLETVLSRTKSRGLKVRLSLQDEGLIIENLPDPNQSWLFKASELIEYWVDPYSNDVCIVITGNHSHHALMPYSASIFRLRGKDYIYFIQEARGYFGQLKIGRKTWKSSSMHSKNSSRNNDMIRFKYSPPETTTTMTQQNISVEKPSRVENWLNDKNHPSNRKAPRHASSSKRRNSNEKLKTTTKRSTLTIMSPSETSIGRTQVIKNHTHNALSTPKPNSIRLVTRSEFDTGAASPTTTTTPEQTRKTLYNFRTYSESAVSSNESQVTSKDTILTKTNITDNDNEDTFTTVSSTLPGIYVAELIKELKELRVEIAALKTESNLKSNNERDTSQIEMRSMSTSPLIHPTYHQDEFLPPSLDETTVVKRPFQISHISETKPSTTIAPQTNYPQPPPLPSPLPPPPPLLLKSVPTIVTSVRQRTHSNTNKKSSKEKHTKRNPSGSSTTSTTTVTVSDAEGDYKSKSYLLQHNLIDLRH</sequence>
<feature type="compositionally biased region" description="Basic residues" evidence="2">
    <location>
        <begin position="484"/>
        <end position="493"/>
    </location>
</feature>
<feature type="compositionally biased region" description="Polar residues" evidence="2">
    <location>
        <begin position="429"/>
        <end position="445"/>
    </location>
</feature>
<organism evidence="3 5">
    <name type="scientific">Didymodactylos carnosus</name>
    <dbReference type="NCBI Taxonomy" id="1234261"/>
    <lineage>
        <taxon>Eukaryota</taxon>
        <taxon>Metazoa</taxon>
        <taxon>Spiralia</taxon>
        <taxon>Gnathifera</taxon>
        <taxon>Rotifera</taxon>
        <taxon>Eurotatoria</taxon>
        <taxon>Bdelloidea</taxon>
        <taxon>Philodinida</taxon>
        <taxon>Philodinidae</taxon>
        <taxon>Didymodactylos</taxon>
    </lineage>
</organism>
<proteinExistence type="predicted"/>
<dbReference type="Proteomes" id="UP000663829">
    <property type="component" value="Unassembled WGS sequence"/>
</dbReference>
<evidence type="ECO:0000313" key="4">
    <source>
        <dbReference type="EMBL" id="CAF3862225.1"/>
    </source>
</evidence>
<feature type="compositionally biased region" description="Polar residues" evidence="2">
    <location>
        <begin position="186"/>
        <end position="198"/>
    </location>
</feature>
<feature type="compositionally biased region" description="Pro residues" evidence="2">
    <location>
        <begin position="446"/>
        <end position="461"/>
    </location>
</feature>
<keyword evidence="5" id="KW-1185">Reference proteome</keyword>
<reference evidence="3" key="1">
    <citation type="submission" date="2021-02" db="EMBL/GenBank/DDBJ databases">
        <authorList>
            <person name="Nowell W R."/>
        </authorList>
    </citation>
    <scope>NUCLEOTIDE SEQUENCE</scope>
</reference>
<dbReference type="EMBL" id="CAJNOQ010005385">
    <property type="protein sequence ID" value="CAF1097002.1"/>
    <property type="molecule type" value="Genomic_DNA"/>
</dbReference>
<protein>
    <submittedName>
        <fullName evidence="3">Uncharacterized protein</fullName>
    </submittedName>
</protein>
<dbReference type="Proteomes" id="UP000681722">
    <property type="component" value="Unassembled WGS sequence"/>
</dbReference>
<feature type="region of interest" description="Disordered" evidence="2">
    <location>
        <begin position="429"/>
        <end position="510"/>
    </location>
</feature>
<feature type="compositionally biased region" description="Low complexity" evidence="2">
    <location>
        <begin position="498"/>
        <end position="509"/>
    </location>
</feature>
<evidence type="ECO:0000256" key="2">
    <source>
        <dbReference type="SAM" id="MobiDB-lite"/>
    </source>
</evidence>
<gene>
    <name evidence="3" type="ORF">GPM918_LOCUS18555</name>
    <name evidence="4" type="ORF">SRO942_LOCUS18552</name>
</gene>
<feature type="compositionally biased region" description="Basic and acidic residues" evidence="2">
    <location>
        <begin position="201"/>
        <end position="214"/>
    </location>
</feature>
<evidence type="ECO:0000313" key="3">
    <source>
        <dbReference type="EMBL" id="CAF1097002.1"/>
    </source>
</evidence>
<evidence type="ECO:0000256" key="1">
    <source>
        <dbReference type="SAM" id="Coils"/>
    </source>
</evidence>
<dbReference type="EMBL" id="CAJOBC010005385">
    <property type="protein sequence ID" value="CAF3862225.1"/>
    <property type="molecule type" value="Genomic_DNA"/>
</dbReference>
<feature type="compositionally biased region" description="Low complexity" evidence="2">
    <location>
        <begin position="164"/>
        <end position="176"/>
    </location>
</feature>
<feature type="region of interest" description="Disordered" evidence="2">
    <location>
        <begin position="163"/>
        <end position="244"/>
    </location>
</feature>
<keyword evidence="1" id="KW-0175">Coiled coil</keyword>
<feature type="compositionally biased region" description="Basic residues" evidence="2">
    <location>
        <begin position="215"/>
        <end position="230"/>
    </location>
</feature>
<accession>A0A814NZH2</accession>